<keyword evidence="2" id="KW-1185">Reference proteome</keyword>
<name>A0ABY7ZM93_9ACTN</name>
<sequence length="167" mass="18861">MKALVGQLAPGGRDYRARPVDLEGQPSWTLAQLWLMWQRKFLGDTFRMVEELLHRDWSVLANSEWPHPVAEASTAEWAFVSGVGRAWPMAETGMTHFGSLPAERPTEPAWAYLWEHGLEALHVYASHGGRWHHLATLPADVWAGLTTQLVIDVEARLSWLEREEAAA</sequence>
<accession>A0ABY7ZM93</accession>
<dbReference type="RefSeq" id="WP_275030574.1">
    <property type="nucleotide sequence ID" value="NZ_CP118615.1"/>
</dbReference>
<evidence type="ECO:0000313" key="1">
    <source>
        <dbReference type="EMBL" id="WDZ84017.1"/>
    </source>
</evidence>
<dbReference type="Proteomes" id="UP001219605">
    <property type="component" value="Chromosome"/>
</dbReference>
<evidence type="ECO:0000313" key="2">
    <source>
        <dbReference type="Proteomes" id="UP001219605"/>
    </source>
</evidence>
<gene>
    <name evidence="1" type="ORF">PVK37_26675</name>
</gene>
<protein>
    <submittedName>
        <fullName evidence="1">Uncharacterized protein</fullName>
    </submittedName>
</protein>
<organism evidence="1 2">
    <name type="scientific">Micromonospora cathayae</name>
    <dbReference type="NCBI Taxonomy" id="3028804"/>
    <lineage>
        <taxon>Bacteria</taxon>
        <taxon>Bacillati</taxon>
        <taxon>Actinomycetota</taxon>
        <taxon>Actinomycetes</taxon>
        <taxon>Micromonosporales</taxon>
        <taxon>Micromonosporaceae</taxon>
        <taxon>Micromonospora</taxon>
    </lineage>
</organism>
<reference evidence="1 2" key="1">
    <citation type="submission" date="2023-02" db="EMBL/GenBank/DDBJ databases">
        <authorList>
            <person name="Mo P."/>
        </authorList>
    </citation>
    <scope>NUCLEOTIDE SEQUENCE [LARGE SCALE GENOMIC DNA]</scope>
    <source>
        <strain evidence="1 2">HUAS 3</strain>
    </source>
</reference>
<proteinExistence type="predicted"/>
<dbReference type="EMBL" id="CP118615">
    <property type="protein sequence ID" value="WDZ84017.1"/>
    <property type="molecule type" value="Genomic_DNA"/>
</dbReference>